<evidence type="ECO:0000259" key="2">
    <source>
        <dbReference type="Pfam" id="PF25766"/>
    </source>
</evidence>
<dbReference type="InterPro" id="IPR013929">
    <property type="entry name" value="RPAP1_C"/>
</dbReference>
<proteinExistence type="predicted"/>
<dbReference type="PANTHER" id="PTHR21483">
    <property type="entry name" value="RNA POLYMERASE II-ASSOCIATED PROTEIN 1"/>
    <property type="match status" value="1"/>
</dbReference>
<evidence type="ECO:0000313" key="4">
    <source>
        <dbReference type="Proteomes" id="UP001329430"/>
    </source>
</evidence>
<dbReference type="GO" id="GO:0006366">
    <property type="term" value="P:transcription by RNA polymerase II"/>
    <property type="evidence" value="ECO:0007669"/>
    <property type="project" value="InterPro"/>
</dbReference>
<accession>A0AAN7ZPT6</accession>
<dbReference type="AlphaFoldDB" id="A0AAN7ZPT6"/>
<dbReference type="InterPro" id="IPR039913">
    <property type="entry name" value="RPAP1/Rba50"/>
</dbReference>
<keyword evidence="4" id="KW-1185">Reference proteome</keyword>
<dbReference type="Pfam" id="PF25766">
    <property type="entry name" value="TPR_RPAP1"/>
    <property type="match status" value="1"/>
</dbReference>
<evidence type="ECO:0000259" key="1">
    <source>
        <dbReference type="Pfam" id="PF08620"/>
    </source>
</evidence>
<feature type="domain" description="RPAP1 C-terminal" evidence="1">
    <location>
        <begin position="36"/>
        <end position="100"/>
    </location>
</feature>
<name>A0AAN7ZPT6_9COLE</name>
<dbReference type="Proteomes" id="UP001329430">
    <property type="component" value="Chromosome 4"/>
</dbReference>
<dbReference type="Pfam" id="PF08620">
    <property type="entry name" value="RPAP1_C"/>
    <property type="match status" value="1"/>
</dbReference>
<organism evidence="3 4">
    <name type="scientific">Pyrocoelia pectoralis</name>
    <dbReference type="NCBI Taxonomy" id="417401"/>
    <lineage>
        <taxon>Eukaryota</taxon>
        <taxon>Metazoa</taxon>
        <taxon>Ecdysozoa</taxon>
        <taxon>Arthropoda</taxon>
        <taxon>Hexapoda</taxon>
        <taxon>Insecta</taxon>
        <taxon>Pterygota</taxon>
        <taxon>Neoptera</taxon>
        <taxon>Endopterygota</taxon>
        <taxon>Coleoptera</taxon>
        <taxon>Polyphaga</taxon>
        <taxon>Elateriformia</taxon>
        <taxon>Elateroidea</taxon>
        <taxon>Lampyridae</taxon>
        <taxon>Lampyrinae</taxon>
        <taxon>Pyrocoelia</taxon>
    </lineage>
</organism>
<dbReference type="EMBL" id="JAVRBK010000004">
    <property type="protein sequence ID" value="KAK5645366.1"/>
    <property type="molecule type" value="Genomic_DNA"/>
</dbReference>
<sequence length="895" mass="103231">MENSDKWLNFDSVEIGKLAWMADCNIPKCKKGELYEARFDFDGWILPYSAPMDESNRSLYHHGDEPGRPGYTLQELFQLCRSSIIQQKIVALNTISNILALAQSGVYDNIIEIPIEQIFFLLRFCLDDNTISVLNAGIKALRNLFYYPIDEACLDNLLGFGLGQVQPLLAVDNSETDDDSTINDQQLAEMNLIKCLTRTDILRRIRYIITTVKPPTETIIYCLETLTRLARDSDYIAKEIFQCEDLISTIIKFFVPYKKVSDNIQSAYGRPITQAVKLLRILSCSNKNYALHLINRHNLMDSISLYLSDESFSQNVNGLRLQIEALHLWNVFVHYNLALDYFDQMQPILLRLLDFHVKNTNLASSSYCMQSHLAALLIFLSKVFQNNLSYAGLYLPMLQNYAFLKWATQFESLGEFKCGKLQIISSLFHCFIPLFENQNHNMEPQQEKLLSLLCSDGFNVVTKNIRNTSNLLNNYEVHKPAANLRSVEAAVWNAADRIIPVMQTSSCVPFLTVLSKLIVYANKRIKIKFLKHNNISDYLRSLNAAPNYYLVSNWFTRLESELIANCLKIAVSIRNEIDVSLFYEVAIKSLSIYNGEFKEDIIYILRNIVFSTSFYPCELLISNLRIHNGDDLLVQTLNNLDQIMDVYSSVLNITQDTREHLFVNISNGTVMPIDWIYSPIIFLYLNQQKNKEVISEKQQIHIVTNCLRWIYLYETYFPNLAKLINATDRYCRLACTFLGSDNLFLEGEIHSLLDACLQHIIKNNEENINFSKPIEGLNNFQDFYTQLLEQYQGVSYGDVLFGNFILLPLIQRHDVKYRKTLWSEYAGIVQVFNVTAEQVVCPVELFLTPAETDISLLKCYRRALVTGQVRKHSFLYTIANHHVEKFLSKKTDNKK</sequence>
<feature type="domain" description="RPAP1/MINIYO-like TPR repeats" evidence="2">
    <location>
        <begin position="677"/>
        <end position="894"/>
    </location>
</feature>
<dbReference type="PANTHER" id="PTHR21483:SF18">
    <property type="entry name" value="RNA POLYMERASE II-ASSOCIATED PROTEIN 1"/>
    <property type="match status" value="1"/>
</dbReference>
<gene>
    <name evidence="3" type="ORF">RI129_006666</name>
</gene>
<dbReference type="SUPFAM" id="SSF48371">
    <property type="entry name" value="ARM repeat"/>
    <property type="match status" value="1"/>
</dbReference>
<evidence type="ECO:0000313" key="3">
    <source>
        <dbReference type="EMBL" id="KAK5645366.1"/>
    </source>
</evidence>
<dbReference type="InterPro" id="IPR057989">
    <property type="entry name" value="TPR_RPAP1/MINIYO-like"/>
</dbReference>
<reference evidence="3 4" key="1">
    <citation type="journal article" date="2024" name="Insects">
        <title>An Improved Chromosome-Level Genome Assembly of the Firefly Pyrocoelia pectoralis.</title>
        <authorList>
            <person name="Fu X."/>
            <person name="Meyer-Rochow V.B."/>
            <person name="Ballantyne L."/>
            <person name="Zhu X."/>
        </authorList>
    </citation>
    <scope>NUCLEOTIDE SEQUENCE [LARGE SCALE GENOMIC DNA]</scope>
    <source>
        <strain evidence="3">XCY_ONT2</strain>
    </source>
</reference>
<protein>
    <submittedName>
        <fullName evidence="3">Uncharacterized protein</fullName>
    </submittedName>
</protein>
<dbReference type="InterPro" id="IPR016024">
    <property type="entry name" value="ARM-type_fold"/>
</dbReference>
<comment type="caution">
    <text evidence="3">The sequence shown here is derived from an EMBL/GenBank/DDBJ whole genome shotgun (WGS) entry which is preliminary data.</text>
</comment>